<comment type="similarity">
    <text evidence="1">Belongs to the AB hydrolase superfamily.</text>
</comment>
<dbReference type="SUPFAM" id="SSF53474">
    <property type="entry name" value="alpha/beta-Hydrolases"/>
    <property type="match status" value="1"/>
</dbReference>
<dbReference type="AlphaFoldDB" id="A0A418MCC0"/>
<dbReference type="GO" id="GO:0016787">
    <property type="term" value="F:hydrolase activity"/>
    <property type="evidence" value="ECO:0007669"/>
    <property type="project" value="UniProtKB-KW"/>
</dbReference>
<reference evidence="3 4" key="1">
    <citation type="submission" date="2018-08" db="EMBL/GenBank/DDBJ databases">
        <title>Fibrisoma montanum sp. nov., isolated from Danxia mountain soil.</title>
        <authorList>
            <person name="Huang Y."/>
        </authorList>
    </citation>
    <scope>NUCLEOTIDE SEQUENCE [LARGE SCALE GENOMIC DNA]</scope>
    <source>
        <strain evidence="3 4">HYT19</strain>
    </source>
</reference>
<keyword evidence="4" id="KW-1185">Reference proteome</keyword>
<dbReference type="InterPro" id="IPR029058">
    <property type="entry name" value="AB_hydrolase_fold"/>
</dbReference>
<evidence type="ECO:0000313" key="3">
    <source>
        <dbReference type="EMBL" id="RIV24032.1"/>
    </source>
</evidence>
<keyword evidence="3" id="KW-0378">Hydrolase</keyword>
<gene>
    <name evidence="3" type="ORF">DYU11_13795</name>
</gene>
<dbReference type="PANTHER" id="PTHR43039">
    <property type="entry name" value="ESTERASE-RELATED"/>
    <property type="match status" value="1"/>
</dbReference>
<dbReference type="PRINTS" id="PR00111">
    <property type="entry name" value="ABHYDROLASE"/>
</dbReference>
<proteinExistence type="inferred from homology"/>
<feature type="domain" description="AB hydrolase-1" evidence="2">
    <location>
        <begin position="20"/>
        <end position="253"/>
    </location>
</feature>
<protein>
    <submittedName>
        <fullName evidence="3">Alpha/beta hydrolase</fullName>
    </submittedName>
</protein>
<accession>A0A418MCC0</accession>
<name>A0A418MCC0_9BACT</name>
<evidence type="ECO:0000259" key="2">
    <source>
        <dbReference type="Pfam" id="PF00561"/>
    </source>
</evidence>
<dbReference type="Pfam" id="PF00561">
    <property type="entry name" value="Abhydrolase_1"/>
    <property type="match status" value="1"/>
</dbReference>
<dbReference type="Gene3D" id="3.40.50.1820">
    <property type="entry name" value="alpha/beta hydrolase"/>
    <property type="match status" value="1"/>
</dbReference>
<evidence type="ECO:0000313" key="4">
    <source>
        <dbReference type="Proteomes" id="UP000283523"/>
    </source>
</evidence>
<dbReference type="InterPro" id="IPR000073">
    <property type="entry name" value="AB_hydrolase_1"/>
</dbReference>
<dbReference type="OrthoDB" id="9780932at2"/>
<dbReference type="Proteomes" id="UP000283523">
    <property type="component" value="Unassembled WGS sequence"/>
</dbReference>
<sequence>MHEGVLKRNNVKVFGHGTQPMLFAHGFGCDQHMWRFLTPAFEDRYRIVLFDYVGSGKSDKTAYDPNRYGELTGYAQDVLDICEALQLTNTIFVGHSVSSMIGLLAAIQQPRYFDQLILIGPSPRYLNDQPGYFGGFEQADIDELLSLMDHNFIGWANSLAPAIMGNADRPGLGKELTDSFCSTDPVIMQQFARATLLSDNRRDLSYLQIPALILQCADDIIAPQPVGEYMHQHLPKSTLRYMKATGHCPHMSAPTETIELMDDYLTHAMVA</sequence>
<organism evidence="3 4">
    <name type="scientific">Fibrisoma montanum</name>
    <dbReference type="NCBI Taxonomy" id="2305895"/>
    <lineage>
        <taxon>Bacteria</taxon>
        <taxon>Pseudomonadati</taxon>
        <taxon>Bacteroidota</taxon>
        <taxon>Cytophagia</taxon>
        <taxon>Cytophagales</taxon>
        <taxon>Spirosomataceae</taxon>
        <taxon>Fibrisoma</taxon>
    </lineage>
</organism>
<dbReference type="EMBL" id="QXED01000003">
    <property type="protein sequence ID" value="RIV24032.1"/>
    <property type="molecule type" value="Genomic_DNA"/>
</dbReference>
<comment type="caution">
    <text evidence="3">The sequence shown here is derived from an EMBL/GenBank/DDBJ whole genome shotgun (WGS) entry which is preliminary data.</text>
</comment>
<evidence type="ECO:0000256" key="1">
    <source>
        <dbReference type="ARBA" id="ARBA00008645"/>
    </source>
</evidence>